<keyword evidence="2" id="KW-0812">Transmembrane</keyword>
<feature type="compositionally biased region" description="Basic and acidic residues" evidence="1">
    <location>
        <begin position="3368"/>
        <end position="3381"/>
    </location>
</feature>
<feature type="compositionally biased region" description="Basic and acidic residues" evidence="1">
    <location>
        <begin position="2729"/>
        <end position="2744"/>
    </location>
</feature>
<name>A0A7U1APZ7_9CHLO</name>
<feature type="region of interest" description="Disordered" evidence="1">
    <location>
        <begin position="2729"/>
        <end position="2751"/>
    </location>
</feature>
<keyword evidence="3" id="KW-0150">Chloroplast</keyword>
<feature type="compositionally biased region" description="Basic and acidic residues" evidence="1">
    <location>
        <begin position="1471"/>
        <end position="1481"/>
    </location>
</feature>
<evidence type="ECO:0000256" key="1">
    <source>
        <dbReference type="SAM" id="MobiDB-lite"/>
    </source>
</evidence>
<accession>A0A7U1APZ7</accession>
<gene>
    <name evidence="3" type="primary">ycf1</name>
</gene>
<feature type="region of interest" description="Disordered" evidence="1">
    <location>
        <begin position="3361"/>
        <end position="3381"/>
    </location>
</feature>
<keyword evidence="2" id="KW-1133">Transmembrane helix</keyword>
<organism evidence="3">
    <name type="scientific">Chaetophora lobata</name>
    <dbReference type="NCBI Taxonomy" id="1249516"/>
    <lineage>
        <taxon>Eukaryota</taxon>
        <taxon>Viridiplantae</taxon>
        <taxon>Chlorophyta</taxon>
        <taxon>core chlorophytes</taxon>
        <taxon>Chlorophyceae</taxon>
        <taxon>OCC clade</taxon>
        <taxon>Chaetophorales</taxon>
        <taxon>Chaetophoraceae</taxon>
        <taxon>Chaetophora</taxon>
    </lineage>
</organism>
<feature type="transmembrane region" description="Helical" evidence="2">
    <location>
        <begin position="310"/>
        <end position="336"/>
    </location>
</feature>
<feature type="transmembrane region" description="Helical" evidence="2">
    <location>
        <begin position="151"/>
        <end position="172"/>
    </location>
</feature>
<feature type="region of interest" description="Disordered" evidence="1">
    <location>
        <begin position="1461"/>
        <end position="1481"/>
    </location>
</feature>
<keyword evidence="3" id="KW-0934">Plastid</keyword>
<geneLocation type="chloroplast" evidence="3"/>
<feature type="compositionally biased region" description="Basic residues" evidence="1">
    <location>
        <begin position="3049"/>
        <end position="3058"/>
    </location>
</feature>
<dbReference type="EMBL" id="MW315772">
    <property type="protein sequence ID" value="QQY84796.1"/>
    <property type="molecule type" value="Genomic_DNA"/>
</dbReference>
<evidence type="ECO:0000313" key="3">
    <source>
        <dbReference type="EMBL" id="QQY84796.1"/>
    </source>
</evidence>
<protein>
    <submittedName>
        <fullName evidence="3">Hypothetical chloroplast RF1</fullName>
    </submittedName>
</protein>
<feature type="transmembrane region" description="Helical" evidence="2">
    <location>
        <begin position="222"/>
        <end position="246"/>
    </location>
</feature>
<sequence length="3643" mass="427009">MTVLYLVKDYIEVVHKLIETSPSHVLQHSTYNDSLTIINFGLSTLKQLCSNFFNFEWLKQLWYFPIVVPEIATSMMEEISVLDGNFHNILSFLDKPIAVGNEIYGDYYLPLTCFEKIFTGLINSLFIWIPTSTATFLCFRRFIMQGVEAGYAAALGTMAATIFWLASILFGLRFIVVPWMSLDLVRYWLGFLLLMKYFWDNRYAYKEVKHNSVFGKKTKRNIFGFHFLLALTEQTSLYPFLSNFSISSQSTLLEGFPSENVLDFSLIHFSYLLGIGIGSYSLINLICWFWQDPAYRFYFWIMNKFKKLRIADIVRPVHLFFQSITVLFAFSSLPYFGIEYQITNPLGFLPNDQAFHQFKQTSFLTHPTSPAYYRSRLNFPRQKFFRYEDWAEYYHRNTPLDTSLYDQGAYRLYTMEDLSYGKDYEWMRRRSDKIKIRSRLKRLRWFPRNWANRLWEFTKTWSRRNVLWRNDILNMYQYSWDSKAPLIWNKLVFEEFFPTTFGQQKSFSQKTDLLENKFVPGFKSGNEFPIATNWDSFWGPDPDWTSKFLWNQNSLNNKDKQLWFNWQSRLNLTDNDTWWKWLITNGLKSNPDFSFQNNNASAGINSSASNLDQSRQRLQNSKFSNKTQKGDFWEPQNRLISLYSENSQKKELVLESSTLRKFVRKLSARFKLAEIDKVSLNNGLWYSNPFSSNSFKTLLLTPSFRDWTVFQTVMTNMNRILWWRRLTKISNEKKSLFTPFPNEFSGKRSYQLAPSAKIKLKTLNKTRSLSSSNVESVDGTLRTAKNFLSIPVLTNVKRFVKTKKLSYSENKFAKIQNKYFEIKMKQNVLKNIDLSTTNNLSSRVFPSKHIDQLSQLENYKKIEINTLKVSKPTLFLNKRNTNKFFLFKNKNKININNWSPINSVNVSLTLLHPLQYYLHKEQNFKRKLSFYGVKNTILSKPIQKDFSSLNANGTENKSFMKADVLKRTPREMFSTDLSSSTEKTVNILQSYPEALENQNKDWNSASAKKNSYKGEKQFIQGSSGGSKAIYSSSLSDQSTKLFPITKNKNKLPIFNFYLKTYFQTYKKTKLYVLNTKMKRQLGMGASARRKGRDYSNKLLKRSKILSNTPWIRQWIDQSGFLARRKRLETWIARQHYDPNELWSKIMKVDVDLFMNRQPSNYFLTNTEEKLLHLRRFLLFEHYDSLRWYTYMTNYRTMKNTIGGTKSFTNRIYNQQFKGTFHKVRHLFSLTPSSSNGSLLKFDRPLYNFERSAPKESALQAHEELQNLTPPDKEWDKEKAKLSLSNNFAFSFNSVKWENINEKKPMDFIEKSTQILQQSIWENNFIRKNYISFLLEQKNYNLLTKFLVSNTLDTPESIEIKNSNASSKDEDSSPNKILKNKHRNLRTSASIKTNLQTKLMISIFRKRQKWTRDYKRASEKLWKKWKLRSKLISNKTLYLLSNNKNNSYFSQGNFSQEKIAHQEKPAPQLVKRKSEERQMGKSQSEERQSFALAFSHLSFFALAFSHFPVKSFSHSSSNYSGKNLSILNKKFSQIIKLKKLTAESKAIYSQTTKHTPFGDQATVNSKAVFYSPLLNEGVLPHLNLFKYNSVIRKALKEAVKIQSEQSQNTPLVDNRTLWNEKIFTNNNIFTKKMIKDMYNKSVQQNALRQELPIFSHSKKGAKSLWINSFLDYKLQNILHNRFSNQVNYNFGRNLNEVKIDLNALEKTDSFSSQNQMGKSRALSGTSFNTELSKHKNLQLYQKNLIRRERSNIQNFVFMKKFLLNDYNSPLTRSQIRPLPGKRTKALYEKSRSSGTYNANLIRKNNPFLSSINDIDLKILAYKNRKWVELIKTDNNLFPEKIGYEKSSSKPSMTPLNGKWEKEKDFSVSKLNNKWKLFLSKIKKSPKLVSGQMDQTLQTKLIKDQNLMFLTNAITDNISTKDLKKEFKTINTTDFFPFLMNEKSAGTVLEDSSVLKNVARQKLTKTILSKQKIINSLEKPNIIRITKSLRKRQQDNIVRSLLKRHLNFKSRRKLSVKTKEINNQRMSLDRKYEIDERLFLNQISYFAELKQLLGLRKSRENIFKEGFTKEFKLANKNLLKINSFNASREKNVDLMKYKSSPLINYDSKTDSKFSFNSEIRNLVESQKLKSFNLNQQNVHLLESAKFTNSKNLVENFISWLSLFNLKNLDNFSTIKREKQSEQKERAKAPAITGFFSSTTQRSKKNLIKNLNASHEKVKFSITKNFQNKEKLSGNLTIYRDKQSYLSSIKRSSLFITKILKNNQTQNNDSYLSFKLNQRVVDVSVVENEKNILRRSLRKFSVANSMSPFLFEKVRRGGEDQLYKSTRKFKSLTTVTKRTLRDSFVNNFLLKNWIRLKNSQPVISDYNTNQFEQTISSTPINMVKSQSKALSLVTLPSGSKVFPSKKELINLNKYIIFARTNQNKLSRQQIRKKLKKRRIIRSKRTERLKTLKDHPLKFRSEQIQTFYNIRDSLKKWKNFSFISSKVKYNIDLPHKGTANMRKSPLLRGLFFALPLPGRNYEMAGVRPQNNFQNENFNKNLEFQTLNYKPLLNKNEETLNYMTASEKNVNKEGSFLPFLETTLSPFYTNGYLSFSDSFENNKLSNSDLFYTLYRDIFLNSPSFNDIGNRVTVPSEHGKKSPFEEAFLHSAPFAALSEAEREEGDFEPNKLEKDLIKPNWPALNSKLLVNNTNMPFYAGWDNSVRKFVLTNRLLTRREAGYEISNLFYGNESRNKIQKENGSKNSDSKGADMPVTSQLLPNSSMSREIDTKNLTDTNNIVFSSWPLKGKNAATTLFSQFPFMTAPETNLNNSDKQIRSVKAGTKYVTQGLRSSTTFTNERKKDTLYFYTKWKQKNTNNITKEKKNINQIKSKSDNSNFSPNINFDTNKRIKTIIKSSKNEDQIGIRQSGQVISNLATPTSRKTARRALFSSRPWRDKRQTTKPILFSSFSSAAQKKKLVQKDNQSRLNFRTLRDPKLFMSLNSKKDLIDSKLSSKLLFLRNLRHGNQSQTKLAYLRRLQNFIRPTGSAWKTTLNLSRRKKQRIKQSNFFSSRFSVRKRKKRGNNKNPRLRGDKNYKKTKRQYRQKLYLRPKNKPLRRRSLGVAFQNKLNYWRRQYQNLSNTWEKSPLLSQRTRKQTWENDLSTKSYSLNGGKILFSKNLQENLSYSQKTNEWVPSYRPRKLYRSLFKNSSRQTPILYSTLPGHSRSIPIIKNLPLPGSSVKTLNRIIKWSSADGASRFYRVNLSYGWAMELFLQNLQQKIQSKNNNSRFRLTSPDGKWEKEKAKLFLSSLSAELRGKGANSFAAPLNTLIKKYLSQLVDTNKNKFSSSRVFKRRFYKLRQLSYTMSLRLYDRWFFYYYKTGNSGEQSNENFDGEQKKDWGKNVRNNDDKKTKQSFVFPLSKLSTFYQNRFNEQIKQAVVGVPPLSNLETDLSQFKHVKKFLTFHLNENQSNFRSYLKNLRATSYLKTQTITTNELSPEVSNSALTDNFNSSLLGETRTKNIDGLESFKLLSTDLQQPGLEKSNLAKSGQLFEDKMTMAKSNKTLLKKEKKYAEDRFFFAQFNKPPLVDDSRLTFENNRHFPLNGGFVWPGDYLRLKTILLPKEMKDLYLLEKNKREKVLRSGARLSFTQSKQMMEDKKKERFAEMVKN</sequence>
<evidence type="ECO:0000256" key="2">
    <source>
        <dbReference type="SAM" id="Phobius"/>
    </source>
</evidence>
<feature type="region of interest" description="Disordered" evidence="1">
    <location>
        <begin position="3049"/>
        <end position="3073"/>
    </location>
</feature>
<keyword evidence="2" id="KW-0472">Membrane</keyword>
<reference evidence="3" key="1">
    <citation type="submission" date="2020-11" db="EMBL/GenBank/DDBJ databases">
        <title>The Chloroplast Genome of the Green Alga Chaetophora lobata.</title>
        <authorList>
            <person name="Liu B."/>
        </authorList>
    </citation>
    <scope>NUCLEOTIDE SEQUENCE</scope>
</reference>
<proteinExistence type="predicted"/>
<feature type="transmembrane region" description="Helical" evidence="2">
    <location>
        <begin position="117"/>
        <end position="139"/>
    </location>
</feature>
<feature type="transmembrane region" description="Helical" evidence="2">
    <location>
        <begin position="184"/>
        <end position="201"/>
    </location>
</feature>
<feature type="transmembrane region" description="Helical" evidence="2">
    <location>
        <begin position="266"/>
        <end position="290"/>
    </location>
</feature>
<feature type="region of interest" description="Disordered" evidence="1">
    <location>
        <begin position="1358"/>
        <end position="1377"/>
    </location>
</feature>